<accession>A0ABW1CRJ7</accession>
<feature type="region of interest" description="Disordered" evidence="1">
    <location>
        <begin position="24"/>
        <end position="70"/>
    </location>
</feature>
<name>A0ABW1CRJ7_9ACTN</name>
<comment type="caution">
    <text evidence="2">The sequence shown here is derived from an EMBL/GenBank/DDBJ whole genome shotgun (WGS) entry which is preliminary data.</text>
</comment>
<dbReference type="Proteomes" id="UP001596058">
    <property type="component" value="Unassembled WGS sequence"/>
</dbReference>
<gene>
    <name evidence="2" type="ORF">ACFPZ3_31375</name>
</gene>
<evidence type="ECO:0000313" key="2">
    <source>
        <dbReference type="EMBL" id="MFC5828394.1"/>
    </source>
</evidence>
<reference evidence="3" key="1">
    <citation type="journal article" date="2019" name="Int. J. Syst. Evol. Microbiol.">
        <title>The Global Catalogue of Microorganisms (GCM) 10K type strain sequencing project: providing services to taxonomists for standard genome sequencing and annotation.</title>
        <authorList>
            <consortium name="The Broad Institute Genomics Platform"/>
            <consortium name="The Broad Institute Genome Sequencing Center for Infectious Disease"/>
            <person name="Wu L."/>
            <person name="Ma J."/>
        </authorList>
    </citation>
    <scope>NUCLEOTIDE SEQUENCE [LARGE SCALE GENOMIC DNA]</scope>
    <source>
        <strain evidence="3">CCUG 53903</strain>
    </source>
</reference>
<feature type="compositionally biased region" description="Basic and acidic residues" evidence="1">
    <location>
        <begin position="40"/>
        <end position="70"/>
    </location>
</feature>
<dbReference type="RefSeq" id="WP_379518011.1">
    <property type="nucleotide sequence ID" value="NZ_JBHSPA010000037.1"/>
</dbReference>
<proteinExistence type="predicted"/>
<organism evidence="2 3">
    <name type="scientific">Nonomuraea insulae</name>
    <dbReference type="NCBI Taxonomy" id="1616787"/>
    <lineage>
        <taxon>Bacteria</taxon>
        <taxon>Bacillati</taxon>
        <taxon>Actinomycetota</taxon>
        <taxon>Actinomycetes</taxon>
        <taxon>Streptosporangiales</taxon>
        <taxon>Streptosporangiaceae</taxon>
        <taxon>Nonomuraea</taxon>
    </lineage>
</organism>
<protein>
    <submittedName>
        <fullName evidence="2">Uncharacterized protein</fullName>
    </submittedName>
</protein>
<keyword evidence="3" id="KW-1185">Reference proteome</keyword>
<sequence length="70" mass="7801">MLLEHEGQVVCVEDQDPVQEFATQGADDPLADGVHPRCPRQRDDDPQSFTCEDRVEGGGEERIPIVDHES</sequence>
<evidence type="ECO:0000313" key="3">
    <source>
        <dbReference type="Proteomes" id="UP001596058"/>
    </source>
</evidence>
<dbReference type="EMBL" id="JBHSPA010000037">
    <property type="protein sequence ID" value="MFC5828394.1"/>
    <property type="molecule type" value="Genomic_DNA"/>
</dbReference>
<evidence type="ECO:0000256" key="1">
    <source>
        <dbReference type="SAM" id="MobiDB-lite"/>
    </source>
</evidence>